<keyword evidence="2" id="KW-1185">Reference proteome</keyword>
<accession>A0A428R2Z5</accession>
<evidence type="ECO:0000313" key="2">
    <source>
        <dbReference type="Proteomes" id="UP000288168"/>
    </source>
</evidence>
<evidence type="ECO:0000313" key="1">
    <source>
        <dbReference type="EMBL" id="RSL71893.1"/>
    </source>
</evidence>
<gene>
    <name evidence="1" type="ORF">CEP54_000993</name>
</gene>
<protein>
    <submittedName>
        <fullName evidence="1">Uncharacterized protein</fullName>
    </submittedName>
</protein>
<organism evidence="1 2">
    <name type="scientific">Fusarium duplospermum</name>
    <dbReference type="NCBI Taxonomy" id="1325734"/>
    <lineage>
        <taxon>Eukaryota</taxon>
        <taxon>Fungi</taxon>
        <taxon>Dikarya</taxon>
        <taxon>Ascomycota</taxon>
        <taxon>Pezizomycotina</taxon>
        <taxon>Sordariomycetes</taxon>
        <taxon>Hypocreomycetidae</taxon>
        <taxon>Hypocreales</taxon>
        <taxon>Nectriaceae</taxon>
        <taxon>Fusarium</taxon>
        <taxon>Fusarium solani species complex</taxon>
    </lineage>
</organism>
<proteinExistence type="predicted"/>
<dbReference type="AlphaFoldDB" id="A0A428R2Z5"/>
<dbReference type="EMBL" id="NKCI01000005">
    <property type="protein sequence ID" value="RSL71893.1"/>
    <property type="molecule type" value="Genomic_DNA"/>
</dbReference>
<name>A0A428R2Z5_9HYPO</name>
<dbReference type="Proteomes" id="UP000288168">
    <property type="component" value="Unassembled WGS sequence"/>
</dbReference>
<sequence>MFPILSDLKPLQWRMPYRWVLGSILTSPLGPLHNSFPQTFPSRLQVACIEVPSYSGELNLVLLARLHLRAHTYPETKPPLWTLILDRPKAAFVL</sequence>
<comment type="caution">
    <text evidence="1">The sequence shown here is derived from an EMBL/GenBank/DDBJ whole genome shotgun (WGS) entry which is preliminary data.</text>
</comment>
<reference evidence="1 2" key="1">
    <citation type="submission" date="2017-06" db="EMBL/GenBank/DDBJ databases">
        <title>Comparative genomic analysis of Ambrosia Fusariam Clade fungi.</title>
        <authorList>
            <person name="Stajich J.E."/>
            <person name="Carrillo J."/>
            <person name="Kijimoto T."/>
            <person name="Eskalen A."/>
            <person name="O'Donnell K."/>
            <person name="Kasson M."/>
        </authorList>
    </citation>
    <scope>NUCLEOTIDE SEQUENCE [LARGE SCALE GENOMIC DNA]</scope>
    <source>
        <strain evidence="1 2">NRRL62584</strain>
    </source>
</reference>